<evidence type="ECO:0000313" key="3">
    <source>
        <dbReference type="Proteomes" id="UP001595387"/>
    </source>
</evidence>
<evidence type="ECO:0000259" key="1">
    <source>
        <dbReference type="Pfam" id="PF18818"/>
    </source>
</evidence>
<sequence length="85" mass="9799">MNVPPKEDFINIHEYYSTLFHEMVHSTGHKDRLHRKEVMQANTHKSRDYSKEELVAELGASMLCGICGIDNETIDNSASYIDSWL</sequence>
<organism evidence="2 3">
    <name type="scientific">Virgibacillus sediminis</name>
    <dbReference type="NCBI Taxonomy" id="202260"/>
    <lineage>
        <taxon>Bacteria</taxon>
        <taxon>Bacillati</taxon>
        <taxon>Bacillota</taxon>
        <taxon>Bacilli</taxon>
        <taxon>Bacillales</taxon>
        <taxon>Bacillaceae</taxon>
        <taxon>Virgibacillus</taxon>
    </lineage>
</organism>
<reference evidence="3" key="1">
    <citation type="journal article" date="2019" name="Int. J. Syst. Evol. Microbiol.">
        <title>The Global Catalogue of Microorganisms (GCM) 10K type strain sequencing project: providing services to taxonomists for standard genome sequencing and annotation.</title>
        <authorList>
            <consortium name="The Broad Institute Genomics Platform"/>
            <consortium name="The Broad Institute Genome Sequencing Center for Infectious Disease"/>
            <person name="Wu L."/>
            <person name="Ma J."/>
        </authorList>
    </citation>
    <scope>NUCLEOTIDE SEQUENCE [LARGE SCALE GENOMIC DNA]</scope>
    <source>
        <strain evidence="3">KCTC 13193</strain>
    </source>
</reference>
<dbReference type="EMBL" id="JBHRRZ010000001">
    <property type="protein sequence ID" value="MFC2946815.1"/>
    <property type="molecule type" value="Genomic_DNA"/>
</dbReference>
<protein>
    <submittedName>
        <fullName evidence="2">Zincin-like metallopeptidase domain-containing protein</fullName>
    </submittedName>
</protein>
<gene>
    <name evidence="2" type="ORF">ACFODW_00345</name>
</gene>
<dbReference type="Pfam" id="PF18818">
    <property type="entry name" value="MPTase-PolyVal"/>
    <property type="match status" value="1"/>
</dbReference>
<dbReference type="Proteomes" id="UP001595387">
    <property type="component" value="Unassembled WGS sequence"/>
</dbReference>
<dbReference type="InterPro" id="IPR041459">
    <property type="entry name" value="MPTase-PolyVal"/>
</dbReference>
<keyword evidence="3" id="KW-1185">Reference proteome</keyword>
<accession>A0ABV7A1M8</accession>
<feature type="domain" description="Polyvalent protein metallopeptidase" evidence="1">
    <location>
        <begin position="2"/>
        <end position="85"/>
    </location>
</feature>
<name>A0ABV7A1M8_9BACI</name>
<dbReference type="RefSeq" id="WP_390301533.1">
    <property type="nucleotide sequence ID" value="NZ_JBHRRZ010000001.1"/>
</dbReference>
<evidence type="ECO:0000313" key="2">
    <source>
        <dbReference type="EMBL" id="MFC2946815.1"/>
    </source>
</evidence>
<proteinExistence type="predicted"/>
<comment type="caution">
    <text evidence="2">The sequence shown here is derived from an EMBL/GenBank/DDBJ whole genome shotgun (WGS) entry which is preliminary data.</text>
</comment>